<evidence type="ECO:0000256" key="4">
    <source>
        <dbReference type="ARBA" id="ARBA00022723"/>
    </source>
</evidence>
<evidence type="ECO:0000256" key="8">
    <source>
        <dbReference type="SAM" id="MobiDB-lite"/>
    </source>
</evidence>
<evidence type="ECO:0000256" key="5">
    <source>
        <dbReference type="ARBA" id="ARBA00022833"/>
    </source>
</evidence>
<dbReference type="NCBIfam" id="TIGR01766">
    <property type="entry name" value="IS200/IS605 family accessory protein TnpB-like domain"/>
    <property type="match status" value="1"/>
</dbReference>
<dbReference type="Pfam" id="PF07282">
    <property type="entry name" value="Cas12f1-like_TNB"/>
    <property type="match status" value="1"/>
</dbReference>
<dbReference type="GO" id="GO:0032196">
    <property type="term" value="P:transposition"/>
    <property type="evidence" value="ECO:0007669"/>
    <property type="project" value="UniProtKB-KW"/>
</dbReference>
<dbReference type="EMBL" id="FP565814">
    <property type="protein sequence ID" value="CBH23217.1"/>
    <property type="molecule type" value="Genomic_DNA"/>
</dbReference>
<protein>
    <submittedName>
        <fullName evidence="12">Transposase</fullName>
    </submittedName>
</protein>
<keyword evidence="6" id="KW-0238">DNA-binding</keyword>
<dbReference type="GO" id="GO:0003677">
    <property type="term" value="F:DNA binding"/>
    <property type="evidence" value="ECO:0007669"/>
    <property type="project" value="UniProtKB-KW"/>
</dbReference>
<dbReference type="Pfam" id="PF12323">
    <property type="entry name" value="HTH_OrfB_IS605"/>
    <property type="match status" value="1"/>
</dbReference>
<dbReference type="InterPro" id="IPR021027">
    <property type="entry name" value="Transposase_put_HTH"/>
</dbReference>
<accession>D5H5B2</accession>
<keyword evidence="4" id="KW-0479">Metal-binding</keyword>
<sequence length="421" mass="47735">MKLTATTHVAVNAVAQKKDFKYRFYPTEEQEAVLAKVFGHTRYVWNWALELRTDAYYEEGESLSYTDTAKRLTDLKKEKTWLREVSSVALQQKLRDLDQAFQNFFDGRCGYPNFKSKHDKQAARFASNAFTLHGKKLSVAKVPGSLNVRWSRDLPDEAKPTSVTLTKDPAGRYFVSITSAVPDPEPKPTATDEKGDRKSVGIDLGVADIVVTSDGWKSGNPRHLENDLYRLRKAQRRLSRKEKNGSDGPSENWKKQKRRVAKIHAEIKDKREDFLHKLSRRVVDENQVIALESLSVKGMQQNRSLARPISDTGWSTLVRMIEYKAKEAGRTVVKIDRWFPSTKRCSECGYVTESKPLSVRSWDCPRCDTTHDRDINAAKNIRTAGLAGAFQKANDSGGHSKTRDAFRIERFGANAHGPVNE</sequence>
<dbReference type="Pfam" id="PF01385">
    <property type="entry name" value="OrfB_IS605"/>
    <property type="match status" value="1"/>
</dbReference>
<name>D5H5B2_SALRM</name>
<dbReference type="InterPro" id="IPR001959">
    <property type="entry name" value="Transposase"/>
</dbReference>
<dbReference type="InterPro" id="IPR010095">
    <property type="entry name" value="Cas12f1-like_TNB"/>
</dbReference>
<dbReference type="GO" id="GO:0046872">
    <property type="term" value="F:metal ion binding"/>
    <property type="evidence" value="ECO:0007669"/>
    <property type="project" value="UniProtKB-KW"/>
</dbReference>
<keyword evidence="5" id="KW-0862">Zinc</keyword>
<dbReference type="Proteomes" id="UP000000933">
    <property type="component" value="Chromosome"/>
</dbReference>
<proteinExistence type="inferred from homology"/>
<feature type="domain" description="Transposase putative helix-turn-helix" evidence="11">
    <location>
        <begin position="17"/>
        <end position="60"/>
    </location>
</feature>
<dbReference type="PANTHER" id="PTHR30405">
    <property type="entry name" value="TRANSPOSASE"/>
    <property type="match status" value="1"/>
</dbReference>
<evidence type="ECO:0000256" key="2">
    <source>
        <dbReference type="ARBA" id="ARBA00011044"/>
    </source>
</evidence>
<dbReference type="KEGG" id="srm:SRM_00296"/>
<evidence type="ECO:0000313" key="13">
    <source>
        <dbReference type="Proteomes" id="UP000000933"/>
    </source>
</evidence>
<keyword evidence="3" id="KW-0815">Transposition</keyword>
<comment type="similarity">
    <text evidence="2">In the N-terminal section; belongs to the transposase 2 family.</text>
</comment>
<keyword evidence="7" id="KW-0233">DNA recombination</keyword>
<dbReference type="InterPro" id="IPR051399">
    <property type="entry name" value="RNA-guided_DNA_endo/Transpos"/>
</dbReference>
<dbReference type="NCBIfam" id="NF040570">
    <property type="entry name" value="guided_TnpB"/>
    <property type="match status" value="1"/>
</dbReference>
<evidence type="ECO:0000256" key="7">
    <source>
        <dbReference type="ARBA" id="ARBA00023172"/>
    </source>
</evidence>
<dbReference type="AlphaFoldDB" id="D5H5B2"/>
<gene>
    <name evidence="12" type="ordered locus">SRM_00296</name>
</gene>
<evidence type="ECO:0000256" key="1">
    <source>
        <dbReference type="ARBA" id="ARBA00008761"/>
    </source>
</evidence>
<evidence type="ECO:0000259" key="9">
    <source>
        <dbReference type="Pfam" id="PF01385"/>
    </source>
</evidence>
<organism evidence="12 13">
    <name type="scientific">Salinibacter ruber (strain M8)</name>
    <dbReference type="NCBI Taxonomy" id="761659"/>
    <lineage>
        <taxon>Bacteria</taxon>
        <taxon>Pseudomonadati</taxon>
        <taxon>Rhodothermota</taxon>
        <taxon>Rhodothermia</taxon>
        <taxon>Rhodothermales</taxon>
        <taxon>Salinibacteraceae</taxon>
        <taxon>Salinibacter</taxon>
    </lineage>
</organism>
<evidence type="ECO:0000256" key="3">
    <source>
        <dbReference type="ARBA" id="ARBA00022578"/>
    </source>
</evidence>
<evidence type="ECO:0000259" key="10">
    <source>
        <dbReference type="Pfam" id="PF07282"/>
    </source>
</evidence>
<feature type="compositionally biased region" description="Basic and acidic residues" evidence="8">
    <location>
        <begin position="184"/>
        <end position="198"/>
    </location>
</feature>
<feature type="region of interest" description="Disordered" evidence="8">
    <location>
        <begin position="179"/>
        <end position="198"/>
    </location>
</feature>
<comment type="similarity">
    <text evidence="1">In the C-terminal section; belongs to the transposase 35 family.</text>
</comment>
<feature type="domain" description="Cas12f1-like TNB" evidence="10">
    <location>
        <begin position="314"/>
        <end position="381"/>
    </location>
</feature>
<evidence type="ECO:0000259" key="11">
    <source>
        <dbReference type="Pfam" id="PF12323"/>
    </source>
</evidence>
<evidence type="ECO:0000256" key="6">
    <source>
        <dbReference type="ARBA" id="ARBA00023125"/>
    </source>
</evidence>
<reference evidence="12 13" key="1">
    <citation type="journal article" date="2010" name="ISME J.">
        <title>Fine-scale evolution: genomic, phenotypic and ecological differentiation in two coexisting Salinibacter ruber strains.</title>
        <authorList>
            <person name="Pena A."/>
            <person name="Teeling H."/>
            <person name="Huerta-Cepas J."/>
            <person name="Santos F."/>
            <person name="Yarza P."/>
            <person name="Brito-Echeverria J."/>
            <person name="Lucio M."/>
            <person name="Schmitt-Kopplin P."/>
            <person name="Meseguer I."/>
            <person name="Schenowitz C."/>
            <person name="Dossat C."/>
            <person name="Barbe V."/>
            <person name="Dopazo J."/>
            <person name="Rossello-Mora R."/>
            <person name="Schuler M."/>
            <person name="Glockner F.O."/>
            <person name="Amann R."/>
            <person name="Gabaldon T."/>
            <person name="Anton J."/>
        </authorList>
    </citation>
    <scope>NUCLEOTIDE SEQUENCE [LARGE SCALE GENOMIC DNA]</scope>
    <source>
        <strain evidence="12 13">M8</strain>
    </source>
</reference>
<feature type="domain" description="Probable transposase IS891/IS1136/IS1341" evidence="9">
    <location>
        <begin position="191"/>
        <end position="302"/>
    </location>
</feature>
<dbReference type="PANTHER" id="PTHR30405:SF25">
    <property type="entry name" value="RNA-GUIDED DNA ENDONUCLEASE INSQ-RELATED"/>
    <property type="match status" value="1"/>
</dbReference>
<evidence type="ECO:0000313" key="12">
    <source>
        <dbReference type="EMBL" id="CBH23217.1"/>
    </source>
</evidence>
<feature type="region of interest" description="Disordered" evidence="8">
    <location>
        <begin position="236"/>
        <end position="259"/>
    </location>
</feature>
<reference evidence="13" key="2">
    <citation type="submission" date="2010-04" db="EMBL/GenBank/DDBJ databases">
        <title>Genome sequence of Salinibacter ruber M8.</title>
        <authorList>
            <consortium name="Genoscope"/>
        </authorList>
    </citation>
    <scope>NUCLEOTIDE SEQUENCE [LARGE SCALE GENOMIC DNA]</scope>
    <source>
        <strain evidence="13">M8</strain>
    </source>
</reference>
<dbReference type="GO" id="GO:0006310">
    <property type="term" value="P:DNA recombination"/>
    <property type="evidence" value="ECO:0007669"/>
    <property type="project" value="UniProtKB-KW"/>
</dbReference>
<dbReference type="HOGENOM" id="CLU_032903_0_0_10"/>